<protein>
    <submittedName>
        <fullName evidence="5">Transcriptional regulator</fullName>
    </submittedName>
</protein>
<dbReference type="InterPro" id="IPR036390">
    <property type="entry name" value="WH_DNA-bd_sf"/>
</dbReference>
<dbReference type="Proteomes" id="UP000240505">
    <property type="component" value="Chromosome"/>
</dbReference>
<proteinExistence type="predicted"/>
<dbReference type="GO" id="GO:0003677">
    <property type="term" value="F:DNA binding"/>
    <property type="evidence" value="ECO:0007669"/>
    <property type="project" value="UniProtKB-KW"/>
</dbReference>
<evidence type="ECO:0000259" key="4">
    <source>
        <dbReference type="PROSITE" id="PS51118"/>
    </source>
</evidence>
<dbReference type="PANTHER" id="PTHR33204:SF18">
    <property type="entry name" value="TRANSCRIPTIONAL REGULATORY PROTEIN"/>
    <property type="match status" value="1"/>
</dbReference>
<name>A0A2R4CBD5_9BURK</name>
<evidence type="ECO:0000256" key="2">
    <source>
        <dbReference type="ARBA" id="ARBA00023125"/>
    </source>
</evidence>
<dbReference type="PANTHER" id="PTHR33204">
    <property type="entry name" value="TRANSCRIPTIONAL REGULATOR, MARR FAMILY"/>
    <property type="match status" value="1"/>
</dbReference>
<accession>A0A2R4CBD5</accession>
<sequence length="168" mass="18783">MTKGSFIEMNCPIAQTLEQVGEWWTFVILRDAFCGASRFQDFQKRLGISTNVLTRRLARLVDSGIFTREPSETDARVVHYRLTQKGYALYPILTAMTLWGEQWVPHPEGARVKLIERATGAPIAGVHILSAAGRALTPEEIDTVAGPAAADRTHALMRMREETINNDE</sequence>
<gene>
    <name evidence="5" type="ORF">C9I28_14855</name>
</gene>
<dbReference type="SUPFAM" id="SSF46785">
    <property type="entry name" value="Winged helix' DNA-binding domain"/>
    <property type="match status" value="1"/>
</dbReference>
<evidence type="ECO:0000313" key="6">
    <source>
        <dbReference type="Proteomes" id="UP000240505"/>
    </source>
</evidence>
<dbReference type="InterPro" id="IPR036388">
    <property type="entry name" value="WH-like_DNA-bd_sf"/>
</dbReference>
<organism evidence="5 6">
    <name type="scientific">Pseudoduganella armeniaca</name>
    <dbReference type="NCBI Taxonomy" id="2072590"/>
    <lineage>
        <taxon>Bacteria</taxon>
        <taxon>Pseudomonadati</taxon>
        <taxon>Pseudomonadota</taxon>
        <taxon>Betaproteobacteria</taxon>
        <taxon>Burkholderiales</taxon>
        <taxon>Oxalobacteraceae</taxon>
        <taxon>Telluria group</taxon>
        <taxon>Pseudoduganella</taxon>
    </lineage>
</organism>
<feature type="domain" description="HTH hxlR-type" evidence="4">
    <location>
        <begin position="11"/>
        <end position="108"/>
    </location>
</feature>
<dbReference type="RefSeq" id="WP_107142159.1">
    <property type="nucleotide sequence ID" value="NZ_CP028324.1"/>
</dbReference>
<keyword evidence="2" id="KW-0238">DNA-binding</keyword>
<dbReference type="KEGG" id="masz:C9I28_14855"/>
<reference evidence="5 6" key="1">
    <citation type="submission" date="2018-03" db="EMBL/GenBank/DDBJ databases">
        <title>Massilia armeniaca sp. nov., isolated from desert soil.</title>
        <authorList>
            <person name="Huang H."/>
            <person name="Ren M."/>
        </authorList>
    </citation>
    <scope>NUCLEOTIDE SEQUENCE [LARGE SCALE GENOMIC DNA]</scope>
    <source>
        <strain evidence="5 6">ZMN-3</strain>
    </source>
</reference>
<dbReference type="PROSITE" id="PS51118">
    <property type="entry name" value="HTH_HXLR"/>
    <property type="match status" value="1"/>
</dbReference>
<dbReference type="Pfam" id="PF01638">
    <property type="entry name" value="HxlR"/>
    <property type="match status" value="1"/>
</dbReference>
<dbReference type="EMBL" id="CP028324">
    <property type="protein sequence ID" value="AVR96810.1"/>
    <property type="molecule type" value="Genomic_DNA"/>
</dbReference>
<evidence type="ECO:0000313" key="5">
    <source>
        <dbReference type="EMBL" id="AVR96810.1"/>
    </source>
</evidence>
<evidence type="ECO:0000256" key="3">
    <source>
        <dbReference type="ARBA" id="ARBA00023163"/>
    </source>
</evidence>
<dbReference type="Gene3D" id="1.10.10.10">
    <property type="entry name" value="Winged helix-like DNA-binding domain superfamily/Winged helix DNA-binding domain"/>
    <property type="match status" value="1"/>
</dbReference>
<keyword evidence="6" id="KW-1185">Reference proteome</keyword>
<dbReference type="InterPro" id="IPR002577">
    <property type="entry name" value="HTH_HxlR"/>
</dbReference>
<dbReference type="OrthoDB" id="9807069at2"/>
<keyword evidence="1" id="KW-0805">Transcription regulation</keyword>
<dbReference type="AlphaFoldDB" id="A0A2R4CBD5"/>
<evidence type="ECO:0000256" key="1">
    <source>
        <dbReference type="ARBA" id="ARBA00023015"/>
    </source>
</evidence>
<keyword evidence="3" id="KW-0804">Transcription</keyword>